<dbReference type="AlphaFoldDB" id="A0A151WJ63"/>
<name>A0A151WJ63_9HYME</name>
<evidence type="ECO:0000313" key="1">
    <source>
        <dbReference type="EMBL" id="KYQ47876.1"/>
    </source>
</evidence>
<reference evidence="1 2" key="1">
    <citation type="submission" date="2015-09" db="EMBL/GenBank/DDBJ databases">
        <title>Trachymyrmex zeteki WGS genome.</title>
        <authorList>
            <person name="Nygaard S."/>
            <person name="Hu H."/>
            <person name="Boomsma J."/>
            <person name="Zhang G."/>
        </authorList>
    </citation>
    <scope>NUCLEOTIDE SEQUENCE [LARGE SCALE GENOMIC DNA]</scope>
    <source>
        <strain evidence="1">Tzet28-1</strain>
        <tissue evidence="1">Whole body</tissue>
    </source>
</reference>
<protein>
    <submittedName>
        <fullName evidence="1">Uncharacterized protein</fullName>
    </submittedName>
</protein>
<keyword evidence="2" id="KW-1185">Reference proteome</keyword>
<sequence length="91" mass="10584">VIGRQLGVSNATVHRVLKRELLYPFHRFFFWSHLKKIVYATELASPEEVIGRMQGAVQTIDEPMVRRVRQNLILRAEACIEVRGAHFEQLL</sequence>
<dbReference type="GO" id="GO:0003676">
    <property type="term" value="F:nucleic acid binding"/>
    <property type="evidence" value="ECO:0007669"/>
    <property type="project" value="InterPro"/>
</dbReference>
<dbReference type="PANTHER" id="PTHR47326:SF1">
    <property type="entry name" value="HTH PSQ-TYPE DOMAIN-CONTAINING PROTEIN"/>
    <property type="match status" value="1"/>
</dbReference>
<dbReference type="PANTHER" id="PTHR47326">
    <property type="entry name" value="TRANSPOSABLE ELEMENT TC3 TRANSPOSASE-LIKE PROTEIN"/>
    <property type="match status" value="1"/>
</dbReference>
<accession>A0A151WJ63</accession>
<feature type="non-terminal residue" evidence="1">
    <location>
        <position position="1"/>
    </location>
</feature>
<proteinExistence type="predicted"/>
<gene>
    <name evidence="1" type="ORF">ALC60_13085</name>
</gene>
<dbReference type="Proteomes" id="UP000075809">
    <property type="component" value="Unassembled WGS sequence"/>
</dbReference>
<dbReference type="Gene3D" id="3.30.420.10">
    <property type="entry name" value="Ribonuclease H-like superfamily/Ribonuclease H"/>
    <property type="match status" value="1"/>
</dbReference>
<dbReference type="EMBL" id="KQ983048">
    <property type="protein sequence ID" value="KYQ47876.1"/>
    <property type="molecule type" value="Genomic_DNA"/>
</dbReference>
<dbReference type="InterPro" id="IPR036397">
    <property type="entry name" value="RNaseH_sf"/>
</dbReference>
<organism evidence="1 2">
    <name type="scientific">Mycetomoellerius zeteki</name>
    <dbReference type="NCBI Taxonomy" id="64791"/>
    <lineage>
        <taxon>Eukaryota</taxon>
        <taxon>Metazoa</taxon>
        <taxon>Ecdysozoa</taxon>
        <taxon>Arthropoda</taxon>
        <taxon>Hexapoda</taxon>
        <taxon>Insecta</taxon>
        <taxon>Pterygota</taxon>
        <taxon>Neoptera</taxon>
        <taxon>Endopterygota</taxon>
        <taxon>Hymenoptera</taxon>
        <taxon>Apocrita</taxon>
        <taxon>Aculeata</taxon>
        <taxon>Formicoidea</taxon>
        <taxon>Formicidae</taxon>
        <taxon>Myrmicinae</taxon>
        <taxon>Mycetomoellerius</taxon>
    </lineage>
</organism>
<evidence type="ECO:0000313" key="2">
    <source>
        <dbReference type="Proteomes" id="UP000075809"/>
    </source>
</evidence>